<evidence type="ECO:0000313" key="3">
    <source>
        <dbReference type="EMBL" id="CAD7412451.1"/>
    </source>
</evidence>
<organism evidence="3">
    <name type="scientific">Timema poppense</name>
    <name type="common">Walking stick</name>
    <dbReference type="NCBI Taxonomy" id="170557"/>
    <lineage>
        <taxon>Eukaryota</taxon>
        <taxon>Metazoa</taxon>
        <taxon>Ecdysozoa</taxon>
        <taxon>Arthropoda</taxon>
        <taxon>Hexapoda</taxon>
        <taxon>Insecta</taxon>
        <taxon>Pterygota</taxon>
        <taxon>Neoptera</taxon>
        <taxon>Polyneoptera</taxon>
        <taxon>Phasmatodea</taxon>
        <taxon>Timematodea</taxon>
        <taxon>Timematoidea</taxon>
        <taxon>Timematidae</taxon>
        <taxon>Timema</taxon>
    </lineage>
</organism>
<feature type="region of interest" description="Disordered" evidence="1">
    <location>
        <begin position="51"/>
        <end position="78"/>
    </location>
</feature>
<accession>A0A7R9DEP1</accession>
<feature type="domain" description="DUF4706" evidence="2">
    <location>
        <begin position="14"/>
        <end position="40"/>
    </location>
</feature>
<dbReference type="AlphaFoldDB" id="A0A7R9DEP1"/>
<gene>
    <name evidence="3" type="ORF">TPSB3V08_LOCUS8426</name>
</gene>
<dbReference type="Pfam" id="PF15797">
    <property type="entry name" value="DUF4706"/>
    <property type="match status" value="1"/>
</dbReference>
<name>A0A7R9DEP1_TIMPO</name>
<sequence length="124" mass="13941">MLHKDNLAQEAQCLVSNHGFSWHDEHSSPFTWLTQSQLNLNIFKDSEISTKKSRGSLESQEPVVPTKKPPNQGHTKGVCGLPKLPNMTFAVILSLQLSPFVISLIVQLKLGIGWEHIDWPSWVD</sequence>
<proteinExistence type="predicted"/>
<dbReference type="InterPro" id="IPR031600">
    <property type="entry name" value="DUF4706"/>
</dbReference>
<protein>
    <recommendedName>
        <fullName evidence="2">DUF4706 domain-containing protein</fullName>
    </recommendedName>
</protein>
<evidence type="ECO:0000256" key="1">
    <source>
        <dbReference type="SAM" id="MobiDB-lite"/>
    </source>
</evidence>
<reference evidence="3" key="1">
    <citation type="submission" date="2020-11" db="EMBL/GenBank/DDBJ databases">
        <authorList>
            <person name="Tran Van P."/>
        </authorList>
    </citation>
    <scope>NUCLEOTIDE SEQUENCE</scope>
</reference>
<dbReference type="EMBL" id="OD006028">
    <property type="protein sequence ID" value="CAD7412451.1"/>
    <property type="molecule type" value="Genomic_DNA"/>
</dbReference>
<evidence type="ECO:0000259" key="2">
    <source>
        <dbReference type="Pfam" id="PF15797"/>
    </source>
</evidence>